<reference evidence="2" key="1">
    <citation type="submission" date="2022-09" db="EMBL/GenBank/DDBJ databases">
        <title>Rhodovastum sp. nov. RN2-1 isolated from soil in Seongnam, South Korea.</title>
        <authorList>
            <person name="Le N.T."/>
        </authorList>
    </citation>
    <scope>NUCLEOTIDE SEQUENCE</scope>
    <source>
        <strain evidence="2">RN2-1</strain>
    </source>
</reference>
<dbReference type="Gene3D" id="1.20.1290.10">
    <property type="entry name" value="AhpD-like"/>
    <property type="match status" value="1"/>
</dbReference>
<dbReference type="SUPFAM" id="SSF69118">
    <property type="entry name" value="AhpD-like"/>
    <property type="match status" value="1"/>
</dbReference>
<keyword evidence="3" id="KW-1185">Reference proteome</keyword>
<dbReference type="InterPro" id="IPR029032">
    <property type="entry name" value="AhpD-like"/>
</dbReference>
<dbReference type="Proteomes" id="UP001165679">
    <property type="component" value="Unassembled WGS sequence"/>
</dbReference>
<sequence length="186" mass="20524">MRLPIIEPEQMTPEQRRVHDDTVAGKRGRMPPPVQAWLHSPKLADRAQRLGEFVRYETSLPPALNEMAILITAKHWNSHYEWYAHRPLALAAGLDPAIIDAIRTGRDPGLTDAGARAIYDYATTLHRTRDVSQALHDAVVAAFGARGVVELVGVCGYYTLISMTLNAFDVPLPPGETSELQAPARP</sequence>
<accession>A0AA41YTZ2</accession>
<feature type="compositionally biased region" description="Basic and acidic residues" evidence="1">
    <location>
        <begin position="14"/>
        <end position="24"/>
    </location>
</feature>
<dbReference type="AlphaFoldDB" id="A0AA41YTZ2"/>
<dbReference type="PANTHER" id="PTHR34846:SF11">
    <property type="entry name" value="4-CARBOXYMUCONOLACTONE DECARBOXYLASE FAMILY PROTEIN (AFU_ORTHOLOGUE AFUA_6G11590)"/>
    <property type="match status" value="1"/>
</dbReference>
<dbReference type="PANTHER" id="PTHR34846">
    <property type="entry name" value="4-CARBOXYMUCONOLACTONE DECARBOXYLASE FAMILY PROTEIN (AFU_ORTHOLOGUE AFUA_6G11590)"/>
    <property type="match status" value="1"/>
</dbReference>
<name>A0AA41YTZ2_9PROT</name>
<dbReference type="EMBL" id="JAPDNT010000008">
    <property type="protein sequence ID" value="MCW3475377.1"/>
    <property type="molecule type" value="Genomic_DNA"/>
</dbReference>
<proteinExistence type="predicted"/>
<reference evidence="2" key="2">
    <citation type="submission" date="2022-10" db="EMBL/GenBank/DDBJ databases">
        <authorList>
            <person name="Trinh H.N."/>
        </authorList>
    </citation>
    <scope>NUCLEOTIDE SEQUENCE</scope>
    <source>
        <strain evidence="2">RN2-1</strain>
    </source>
</reference>
<gene>
    <name evidence="2" type="ORF">OL599_12410</name>
</gene>
<protein>
    <submittedName>
        <fullName evidence="2">Carboxymuconolactone decarboxylase family protein</fullName>
    </submittedName>
</protein>
<feature type="region of interest" description="Disordered" evidence="1">
    <location>
        <begin position="1"/>
        <end position="31"/>
    </location>
</feature>
<evidence type="ECO:0000313" key="3">
    <source>
        <dbReference type="Proteomes" id="UP001165679"/>
    </source>
</evidence>
<evidence type="ECO:0000256" key="1">
    <source>
        <dbReference type="SAM" id="MobiDB-lite"/>
    </source>
</evidence>
<dbReference type="RefSeq" id="WP_264714092.1">
    <property type="nucleotide sequence ID" value="NZ_JAPDNT010000008.1"/>
</dbReference>
<organism evidence="2 3">
    <name type="scientific">Limobrevibacterium gyesilva</name>
    <dbReference type="NCBI Taxonomy" id="2991712"/>
    <lineage>
        <taxon>Bacteria</taxon>
        <taxon>Pseudomonadati</taxon>
        <taxon>Pseudomonadota</taxon>
        <taxon>Alphaproteobacteria</taxon>
        <taxon>Acetobacterales</taxon>
        <taxon>Acetobacteraceae</taxon>
        <taxon>Limobrevibacterium</taxon>
    </lineage>
</organism>
<comment type="caution">
    <text evidence="2">The sequence shown here is derived from an EMBL/GenBank/DDBJ whole genome shotgun (WGS) entry which is preliminary data.</text>
</comment>
<evidence type="ECO:0000313" key="2">
    <source>
        <dbReference type="EMBL" id="MCW3475377.1"/>
    </source>
</evidence>